<dbReference type="InterPro" id="IPR036305">
    <property type="entry name" value="RGS_sf"/>
</dbReference>
<dbReference type="PROSITE" id="PS50132">
    <property type="entry name" value="RGS"/>
    <property type="match status" value="1"/>
</dbReference>
<evidence type="ECO:0000313" key="3">
    <source>
        <dbReference type="EMBL" id="CAL4060171.1"/>
    </source>
</evidence>
<dbReference type="Gene3D" id="1.10.167.10">
    <property type="entry name" value="Regulator of G-protein Signalling 4, domain 2"/>
    <property type="match status" value="1"/>
</dbReference>
<reference evidence="3 4" key="1">
    <citation type="submission" date="2024-05" db="EMBL/GenBank/DDBJ databases">
        <authorList>
            <person name="Wallberg A."/>
        </authorList>
    </citation>
    <scope>NUCLEOTIDE SEQUENCE [LARGE SCALE GENOMIC DNA]</scope>
</reference>
<name>A0AAV2PMC3_MEGNR</name>
<evidence type="ECO:0000256" key="1">
    <source>
        <dbReference type="SAM" id="MobiDB-lite"/>
    </source>
</evidence>
<dbReference type="Pfam" id="PF00615">
    <property type="entry name" value="RGS"/>
    <property type="match status" value="1"/>
</dbReference>
<dbReference type="Proteomes" id="UP001497623">
    <property type="component" value="Unassembled WGS sequence"/>
</dbReference>
<dbReference type="AlphaFoldDB" id="A0AAV2PMC3"/>
<comment type="caution">
    <text evidence="3">The sequence shown here is derived from an EMBL/GenBank/DDBJ whole genome shotgun (WGS) entry which is preliminary data.</text>
</comment>
<protein>
    <recommendedName>
        <fullName evidence="2">RGS domain-containing protein</fullName>
    </recommendedName>
</protein>
<organism evidence="3 4">
    <name type="scientific">Meganyctiphanes norvegica</name>
    <name type="common">Northern krill</name>
    <name type="synonym">Thysanopoda norvegica</name>
    <dbReference type="NCBI Taxonomy" id="48144"/>
    <lineage>
        <taxon>Eukaryota</taxon>
        <taxon>Metazoa</taxon>
        <taxon>Ecdysozoa</taxon>
        <taxon>Arthropoda</taxon>
        <taxon>Crustacea</taxon>
        <taxon>Multicrustacea</taxon>
        <taxon>Malacostraca</taxon>
        <taxon>Eumalacostraca</taxon>
        <taxon>Eucarida</taxon>
        <taxon>Euphausiacea</taxon>
        <taxon>Euphausiidae</taxon>
        <taxon>Meganyctiphanes</taxon>
    </lineage>
</organism>
<dbReference type="SUPFAM" id="SSF48097">
    <property type="entry name" value="Regulator of G-protein signaling, RGS"/>
    <property type="match status" value="1"/>
</dbReference>
<dbReference type="SMART" id="SM00315">
    <property type="entry name" value="RGS"/>
    <property type="match status" value="1"/>
</dbReference>
<keyword evidence="4" id="KW-1185">Reference proteome</keyword>
<gene>
    <name evidence="3" type="ORF">MNOR_LOCUS1099</name>
</gene>
<evidence type="ECO:0000259" key="2">
    <source>
        <dbReference type="PROSITE" id="PS50132"/>
    </source>
</evidence>
<sequence>MASSKPKSPTAKPKNPTEKQCDSWKFSLENALQDLDGFKHFYAFLEQYETERKQQQGVYTRYLDFWTDCNNYKQFKEDIEDLKQKALKIVALYLAPRAKKRIELGGDDDIITKLKETIGKVETDDESGISVLTGVFDEALDSMREYLDEGGCCKAYDRWKKQLI</sequence>
<proteinExistence type="predicted"/>
<accession>A0AAV2PMC3</accession>
<dbReference type="InterPro" id="IPR016137">
    <property type="entry name" value="RGS"/>
</dbReference>
<feature type="domain" description="RGS" evidence="2">
    <location>
        <begin position="27"/>
        <end position="147"/>
    </location>
</feature>
<evidence type="ECO:0000313" key="4">
    <source>
        <dbReference type="Proteomes" id="UP001497623"/>
    </source>
</evidence>
<feature type="non-terminal residue" evidence="3">
    <location>
        <position position="164"/>
    </location>
</feature>
<feature type="compositionally biased region" description="Low complexity" evidence="1">
    <location>
        <begin position="1"/>
        <end position="14"/>
    </location>
</feature>
<dbReference type="InterPro" id="IPR044926">
    <property type="entry name" value="RGS_subdomain_2"/>
</dbReference>
<feature type="region of interest" description="Disordered" evidence="1">
    <location>
        <begin position="1"/>
        <end position="20"/>
    </location>
</feature>
<dbReference type="EMBL" id="CAXKWB010000278">
    <property type="protein sequence ID" value="CAL4060171.1"/>
    <property type="molecule type" value="Genomic_DNA"/>
</dbReference>